<dbReference type="EC" id="3.6.1.57" evidence="3"/>
<keyword evidence="3" id="KW-0378">Hydrolase</keyword>
<name>A0ABW4LRK4_9BACI</name>
<organism evidence="3 4">
    <name type="scientific">Bacillus salitolerans</name>
    <dbReference type="NCBI Taxonomy" id="1437434"/>
    <lineage>
        <taxon>Bacteria</taxon>
        <taxon>Bacillati</taxon>
        <taxon>Bacillota</taxon>
        <taxon>Bacilli</taxon>
        <taxon>Bacillales</taxon>
        <taxon>Bacillaceae</taxon>
        <taxon>Bacillus</taxon>
    </lineage>
</organism>
<feature type="domain" description="Glycosyl transferase family 28 C-terminal" evidence="2">
    <location>
        <begin position="181"/>
        <end position="323"/>
    </location>
</feature>
<keyword evidence="1" id="KW-0472">Membrane</keyword>
<dbReference type="Gene3D" id="3.40.50.11190">
    <property type="match status" value="1"/>
</dbReference>
<dbReference type="Gene3D" id="3.40.50.2000">
    <property type="entry name" value="Glycogen Phosphorylase B"/>
    <property type="match status" value="1"/>
</dbReference>
<dbReference type="RefSeq" id="WP_377927934.1">
    <property type="nucleotide sequence ID" value="NZ_JBHUEM010000011.1"/>
</dbReference>
<accession>A0ABW4LRK4</accession>
<dbReference type="Pfam" id="PF04101">
    <property type="entry name" value="Glyco_tran_28_C"/>
    <property type="match status" value="1"/>
</dbReference>
<dbReference type="PANTHER" id="PTHR21015:SF22">
    <property type="entry name" value="GLYCOSYLTRANSFERASE"/>
    <property type="match status" value="1"/>
</dbReference>
<evidence type="ECO:0000259" key="2">
    <source>
        <dbReference type="Pfam" id="PF04101"/>
    </source>
</evidence>
<comment type="caution">
    <text evidence="3">The sequence shown here is derived from an EMBL/GenBank/DDBJ whole genome shotgun (WGS) entry which is preliminary data.</text>
</comment>
<dbReference type="InterPro" id="IPR020023">
    <property type="entry name" value="PseG"/>
</dbReference>
<dbReference type="PANTHER" id="PTHR21015">
    <property type="entry name" value="UDP-N-ACETYLGLUCOSAMINE--N-ACETYLMURAMYL-(PENTAPEPTIDE) PYROPHOSPHORYL-UNDECAPRENOL N-ACETYLGLUCOSAMINE TRANSFERASE 1"/>
    <property type="match status" value="1"/>
</dbReference>
<dbReference type="InterPro" id="IPR007235">
    <property type="entry name" value="Glyco_trans_28_C"/>
</dbReference>
<evidence type="ECO:0000256" key="1">
    <source>
        <dbReference type="ARBA" id="ARBA00023136"/>
    </source>
</evidence>
<dbReference type="EMBL" id="JBHUEM010000011">
    <property type="protein sequence ID" value="MFD1736765.1"/>
    <property type="molecule type" value="Genomic_DNA"/>
</dbReference>
<dbReference type="NCBIfam" id="TIGR03590">
    <property type="entry name" value="PseG"/>
    <property type="match status" value="1"/>
</dbReference>
<evidence type="ECO:0000313" key="4">
    <source>
        <dbReference type="Proteomes" id="UP001597214"/>
    </source>
</evidence>
<sequence length="346" mass="39811">MKIVIRVDSSVSLGTGHVMRCLTLANYLKKEGIFSLFLCKDEPGNLISEIRMKGFEVLVLNYQGEFNQNSDALETLNYLEKLNVNMIIVDHYGIDRTWESQIRRSVQKIFIIDDLANRQHDCDYLLDQNYYKHYFTRYQLLVPKDCRLLLGPSHLILREEFYKLEHRDRRNSLQRLLIFYGGSDPTNETLKAINAITLIDLEKIVVDVVTGSANLNNEIIKQRCLDKGFNYHCQIDYLATLMNNADLSLGAGGVTMWERCYIGLPSIVTIVADNQINSTNDVEEYGAIINLGYYLHVTEKVILNQVLNVISQPNSLRKYSRKAKELIRINKQEKHPVVQAIMEGIS</sequence>
<dbReference type="Proteomes" id="UP001597214">
    <property type="component" value="Unassembled WGS sequence"/>
</dbReference>
<keyword evidence="4" id="KW-1185">Reference proteome</keyword>
<gene>
    <name evidence="3" type="primary">pseG</name>
    <name evidence="3" type="ORF">ACFSCX_09315</name>
</gene>
<dbReference type="GO" id="GO:0016787">
    <property type="term" value="F:hydrolase activity"/>
    <property type="evidence" value="ECO:0007669"/>
    <property type="project" value="UniProtKB-KW"/>
</dbReference>
<protein>
    <submittedName>
        <fullName evidence="3">UDP-2,4-diacetamido-2,4, 6-trideoxy-beta-L-altropyranose hydrolase</fullName>
        <ecNumber evidence="3">3.6.1.57</ecNumber>
    </submittedName>
</protein>
<proteinExistence type="predicted"/>
<dbReference type="SUPFAM" id="SSF53756">
    <property type="entry name" value="UDP-Glycosyltransferase/glycogen phosphorylase"/>
    <property type="match status" value="1"/>
</dbReference>
<reference evidence="4" key="1">
    <citation type="journal article" date="2019" name="Int. J. Syst. Evol. Microbiol.">
        <title>The Global Catalogue of Microorganisms (GCM) 10K type strain sequencing project: providing services to taxonomists for standard genome sequencing and annotation.</title>
        <authorList>
            <consortium name="The Broad Institute Genomics Platform"/>
            <consortium name="The Broad Institute Genome Sequencing Center for Infectious Disease"/>
            <person name="Wu L."/>
            <person name="Ma J."/>
        </authorList>
    </citation>
    <scope>NUCLEOTIDE SEQUENCE [LARGE SCALE GENOMIC DNA]</scope>
    <source>
        <strain evidence="4">CCUG 49339</strain>
    </source>
</reference>
<evidence type="ECO:0000313" key="3">
    <source>
        <dbReference type="EMBL" id="MFD1736765.1"/>
    </source>
</evidence>